<sequence>MAMIPFLCPGGGSMPGFAMTPSLKDGSSLTLSNDPRDAPSRFHRSMPGYARTPLIEAPDLARRLEVGRVFVKNEQSRLGLPSFKILGSSWGIHRTLCDRLGLDPSISFGALREAAGPLRDHVLTCATDGNHGRAVAHMAGLLGMRARIYVPLDVSASRAAAIEGEGAQVIRVFASYDDAVRYVARQAERDSREILVSDTSWPGYETVPRHVIDGYSTIFDEIDEQLAEAGLDPARAVDLVVVPTGVGAFAAAVGLRFGPRAATRVATVEPDSADCAHRSLAAGVPTTVKGPHHSVMAGLNCGELSLIAWPILRATVDATITVDDRAAREAMRIFAGCGIEAGESGAASLAGALLVCADQGSRAAAGLSRRSTVLLLNTEGASDPASYLSVMRRRGADALPA</sequence>
<name>A0A5D0UD62_9ACTN</name>
<keyword evidence="4" id="KW-0456">Lyase</keyword>
<feature type="domain" description="Tryptophan synthase beta chain-like PALP" evidence="3">
    <location>
        <begin position="47"/>
        <end position="358"/>
    </location>
</feature>
<reference evidence="4 5" key="1">
    <citation type="submission" date="2019-08" db="EMBL/GenBank/DDBJ databases">
        <title>Actinomadura sp. nov. CYP1-5 isolated from mountain soil.</title>
        <authorList>
            <person name="Songsumanus A."/>
            <person name="Kuncharoen N."/>
            <person name="Kudo T."/>
            <person name="Yuki M."/>
            <person name="Igarashi Y."/>
            <person name="Tanasupawat S."/>
        </authorList>
    </citation>
    <scope>NUCLEOTIDE SEQUENCE [LARGE SCALE GENOMIC DNA]</scope>
    <source>
        <strain evidence="4 5">GKU157</strain>
    </source>
</reference>
<dbReference type="GO" id="GO:1901605">
    <property type="term" value="P:alpha-amino acid metabolic process"/>
    <property type="evidence" value="ECO:0007669"/>
    <property type="project" value="UniProtKB-ARBA"/>
</dbReference>
<dbReference type="Proteomes" id="UP000322634">
    <property type="component" value="Unassembled WGS sequence"/>
</dbReference>
<evidence type="ECO:0000259" key="3">
    <source>
        <dbReference type="Pfam" id="PF00291"/>
    </source>
</evidence>
<dbReference type="InterPro" id="IPR036052">
    <property type="entry name" value="TrpB-like_PALP_sf"/>
</dbReference>
<dbReference type="GO" id="GO:0008838">
    <property type="term" value="F:diaminopropionate ammonia-lyase activity"/>
    <property type="evidence" value="ECO:0007669"/>
    <property type="project" value="UniProtKB-EC"/>
</dbReference>
<dbReference type="OrthoDB" id="34584at2"/>
<evidence type="ECO:0000256" key="2">
    <source>
        <dbReference type="ARBA" id="ARBA00022898"/>
    </source>
</evidence>
<dbReference type="Pfam" id="PF00291">
    <property type="entry name" value="PALP"/>
    <property type="match status" value="1"/>
</dbReference>
<dbReference type="EC" id="4.3.1.15" evidence="4"/>
<dbReference type="PANTHER" id="PTHR42937">
    <property type="match status" value="1"/>
</dbReference>
<dbReference type="PANTHER" id="PTHR42937:SF1">
    <property type="entry name" value="DIAMINOPROPIONATE AMMONIA-LYASE"/>
    <property type="match status" value="1"/>
</dbReference>
<comment type="caution">
    <text evidence="4">The sequence shown here is derived from an EMBL/GenBank/DDBJ whole genome shotgun (WGS) entry which is preliminary data.</text>
</comment>
<evidence type="ECO:0000256" key="1">
    <source>
        <dbReference type="ARBA" id="ARBA00001933"/>
    </source>
</evidence>
<protein>
    <submittedName>
        <fullName evidence="4">Diaminopropionate ammonia-lyase</fullName>
        <ecNumber evidence="4">4.3.1.15</ecNumber>
    </submittedName>
</protein>
<dbReference type="InterPro" id="IPR001926">
    <property type="entry name" value="TrpB-like_PALP"/>
</dbReference>
<accession>A0A5D0UD62</accession>
<proteinExistence type="predicted"/>
<dbReference type="SUPFAM" id="SSF53686">
    <property type="entry name" value="Tryptophan synthase beta subunit-like PLP-dependent enzymes"/>
    <property type="match status" value="1"/>
</dbReference>
<organism evidence="4 5">
    <name type="scientific">Actinomadura syzygii</name>
    <dbReference type="NCBI Taxonomy" id="1427538"/>
    <lineage>
        <taxon>Bacteria</taxon>
        <taxon>Bacillati</taxon>
        <taxon>Actinomycetota</taxon>
        <taxon>Actinomycetes</taxon>
        <taxon>Streptosporangiales</taxon>
        <taxon>Thermomonosporaceae</taxon>
        <taxon>Actinomadura</taxon>
    </lineage>
</organism>
<evidence type="ECO:0000313" key="4">
    <source>
        <dbReference type="EMBL" id="TYC15994.1"/>
    </source>
</evidence>
<evidence type="ECO:0000313" key="5">
    <source>
        <dbReference type="Proteomes" id="UP000322634"/>
    </source>
</evidence>
<dbReference type="AlphaFoldDB" id="A0A5D0UD62"/>
<gene>
    <name evidence="4" type="ORF">FXF65_11725</name>
</gene>
<dbReference type="Gene3D" id="3.40.50.1100">
    <property type="match status" value="2"/>
</dbReference>
<keyword evidence="5" id="KW-1185">Reference proteome</keyword>
<dbReference type="EMBL" id="VSFF01000004">
    <property type="protein sequence ID" value="TYC15994.1"/>
    <property type="molecule type" value="Genomic_DNA"/>
</dbReference>
<comment type="cofactor">
    <cofactor evidence="1">
        <name>pyridoxal 5'-phosphate</name>
        <dbReference type="ChEBI" id="CHEBI:597326"/>
    </cofactor>
</comment>
<dbReference type="NCBIfam" id="NF006058">
    <property type="entry name" value="PRK08206.1"/>
    <property type="match status" value="1"/>
</dbReference>
<keyword evidence="2" id="KW-0663">Pyridoxal phosphate</keyword>